<protein>
    <submittedName>
        <fullName evidence="1">Uncharacterized protein</fullName>
    </submittedName>
</protein>
<proteinExistence type="predicted"/>
<name>A0A7J3SNH8_9CREN</name>
<dbReference type="EMBL" id="DTLS01000180">
    <property type="protein sequence ID" value="HGZ60785.1"/>
    <property type="molecule type" value="Genomic_DNA"/>
</dbReference>
<comment type="caution">
    <text evidence="1">The sequence shown here is derived from an EMBL/GenBank/DDBJ whole genome shotgun (WGS) entry which is preliminary data.</text>
</comment>
<gene>
    <name evidence="1" type="ORF">ENW83_06285</name>
</gene>
<accession>A0A7J3SNH8</accession>
<organism evidence="1">
    <name type="scientific">Fervidicoccus fontis</name>
    <dbReference type="NCBI Taxonomy" id="683846"/>
    <lineage>
        <taxon>Archaea</taxon>
        <taxon>Thermoproteota</taxon>
        <taxon>Thermoprotei</taxon>
        <taxon>Fervidicoccales</taxon>
        <taxon>Fervidicoccaceae</taxon>
        <taxon>Fervidicoccus</taxon>
    </lineage>
</organism>
<evidence type="ECO:0000313" key="1">
    <source>
        <dbReference type="EMBL" id="HGZ60785.1"/>
    </source>
</evidence>
<dbReference type="AlphaFoldDB" id="A0A7J3SNH8"/>
<reference evidence="1" key="1">
    <citation type="journal article" date="2020" name="mSystems">
        <title>Genome- and Community-Level Interaction Insights into Carbon Utilization and Element Cycling Functions of Hydrothermarchaeota in Hydrothermal Sediment.</title>
        <authorList>
            <person name="Zhou Z."/>
            <person name="Liu Y."/>
            <person name="Xu W."/>
            <person name="Pan J."/>
            <person name="Luo Z.H."/>
            <person name="Li M."/>
        </authorList>
    </citation>
    <scope>NUCLEOTIDE SEQUENCE [LARGE SCALE GENOMIC DNA]</scope>
    <source>
        <strain evidence="1">SpSt-885</strain>
    </source>
</reference>
<sequence>MEKAIETRIKPPEDRVTRICHRMTQCEPLAYINNGGPDFEKIMRGHHHTTLKLVLTGADYRNQEALRQWANDENQKHGGTNTYQIFPHDESLRDDILHLTCGWPLWLFDEIRKGEALMEDTRENDPNRYHNSFLLRKQIPPSRDHQISPLSESDAQTWFGIGLALRDIDFGAHEIKFNPERFPGLSPIEAGNLEGRLERAYQLFRQQGLAHIYKIYIRREQERDMAAFKRRLEEGLANRQEALRKAYEAEQITDNEQTKLADFYKHAKIYADGIVIL</sequence>